<evidence type="ECO:0000256" key="8">
    <source>
        <dbReference type="ARBA" id="ARBA00023242"/>
    </source>
</evidence>
<accession>A0A137NUU3</accession>
<dbReference type="Pfam" id="PF06333">
    <property type="entry name" value="Med13_C"/>
    <property type="match status" value="1"/>
</dbReference>
<evidence type="ECO:0000256" key="4">
    <source>
        <dbReference type="ARBA" id="ARBA00022491"/>
    </source>
</evidence>
<feature type="domain" description="Mediator complex subunit Med13 C-terminal" evidence="12">
    <location>
        <begin position="465"/>
        <end position="612"/>
    </location>
</feature>
<dbReference type="GO" id="GO:0045944">
    <property type="term" value="P:positive regulation of transcription by RNA polymerase II"/>
    <property type="evidence" value="ECO:0007669"/>
    <property type="project" value="TreeGrafter"/>
</dbReference>
<keyword evidence="6 10" id="KW-0010">Activator</keyword>
<name>A0A137NUU3_CONC2</name>
<feature type="compositionally biased region" description="Low complexity" evidence="11">
    <location>
        <begin position="17"/>
        <end position="36"/>
    </location>
</feature>
<protein>
    <recommendedName>
        <fullName evidence="3 10">Mediator of RNA polymerase II transcription subunit 13</fullName>
    </recommendedName>
    <alternativeName>
        <fullName evidence="9 10">Mediator complex subunit 13</fullName>
    </alternativeName>
</protein>
<dbReference type="PANTHER" id="PTHR48249">
    <property type="entry name" value="MEDIATOR OF RNA POLYMERASE II TRANSCRIPTION SUBUNIT 13"/>
    <property type="match status" value="1"/>
</dbReference>
<keyword evidence="14" id="KW-1185">Reference proteome</keyword>
<evidence type="ECO:0000256" key="10">
    <source>
        <dbReference type="RuleBase" id="RU364134"/>
    </source>
</evidence>
<reference evidence="13 14" key="1">
    <citation type="journal article" date="2015" name="Genome Biol. Evol.">
        <title>Phylogenomic analyses indicate that early fungi evolved digesting cell walls of algal ancestors of land plants.</title>
        <authorList>
            <person name="Chang Y."/>
            <person name="Wang S."/>
            <person name="Sekimoto S."/>
            <person name="Aerts A.L."/>
            <person name="Choi C."/>
            <person name="Clum A."/>
            <person name="LaButti K.M."/>
            <person name="Lindquist E.A."/>
            <person name="Yee Ngan C."/>
            <person name="Ohm R.A."/>
            <person name="Salamov A.A."/>
            <person name="Grigoriev I.V."/>
            <person name="Spatafora J.W."/>
            <person name="Berbee M.L."/>
        </authorList>
    </citation>
    <scope>NUCLEOTIDE SEQUENCE [LARGE SCALE GENOMIC DNA]</scope>
    <source>
        <strain evidence="13 14">NRRL 28638</strain>
    </source>
</reference>
<dbReference type="InterPro" id="IPR051139">
    <property type="entry name" value="Mediator_complx_sub13"/>
</dbReference>
<dbReference type="GO" id="GO:0016592">
    <property type="term" value="C:mediator complex"/>
    <property type="evidence" value="ECO:0007669"/>
    <property type="project" value="InterPro"/>
</dbReference>
<sequence length="839" mass="95270">MVKNLMIKTEEGGEGDNLNPSNLQSSSQLLSKSNLNDPESEKEEGESLNTNDTKISAKSSIEKLLPNLDLIKKPVNTSFPWVHYGNGLFEDDLSLQVFIDQIIFIPNYTKSSAISTEVMGQDNYSKILGFAKVLRKVCNSIELEAKSEETGNNNEGEVKEEDKKLLISSFLPLKQYTNLKEKSYKEDNPILILYKEPNLRLGYKSNWIGVKPSSIQFWDRLDLVPMNNSKQIQYCCLIPQNRDLLLECNNFFNNLKYNFHKEVLDGYLQISRPIAGNGMSQGYNQGGQAQPGGQGQAADMTGGRVNQHQEGITTPQTPGLNQSTTPTQSSQPFDKISKEAILDTYFRHASMLSDELFALNQRDPNQLQQQTPQTIIIFYITYQIPLTYQMLFELSSTLTKSIFKKNNSEANNFKIQLVPLPLEFLLSFRNLEESGKILLNFSLNLYNQVYNLSRGEDDQILKSFQPSYSLVPNLPKKIKFGPDTGEEEFREDKFYCHLSYSLGPNYEYVMVHWSDNVGVNRDFSVIPLPVFNPNKPIPYPLYLHHIWNATQAFVQRSCPWNPDSTNIVYFITKLGKLYKLELEAWRLFWDSTNSLICLFSLLGESQFNCFPNLKDFDHLSVGGIKMSKSGKSMSGSGLNANSNTSNPNIDDFGGEMEEEFGFTGNRNRHLILLPASRYPISPDVIPLLMGVILDLPVVPIGQNQRVRLNTNLTQNFTSPNYCAISDTHLPNSISNQQKTIQLALIYHTKSELQTHEIFKTFLKQTSDLSYLNLDYYLQDPNFQVSKELLKFGEQSNRLGVILDLVGFGCCKLPYNWYLMVKTTIALIEGGVAMGDRYLN</sequence>
<keyword evidence="5 10" id="KW-0805">Transcription regulation</keyword>
<evidence type="ECO:0000256" key="5">
    <source>
        <dbReference type="ARBA" id="ARBA00023015"/>
    </source>
</evidence>
<evidence type="ECO:0000259" key="12">
    <source>
        <dbReference type="Pfam" id="PF06333"/>
    </source>
</evidence>
<keyword evidence="7 10" id="KW-0804">Transcription</keyword>
<feature type="region of interest" description="Disordered" evidence="11">
    <location>
        <begin position="279"/>
        <end position="332"/>
    </location>
</feature>
<evidence type="ECO:0000256" key="1">
    <source>
        <dbReference type="ARBA" id="ARBA00004123"/>
    </source>
</evidence>
<evidence type="ECO:0000313" key="14">
    <source>
        <dbReference type="Proteomes" id="UP000070444"/>
    </source>
</evidence>
<gene>
    <name evidence="13" type="ORF">CONCODRAFT_20266</name>
</gene>
<evidence type="ECO:0000256" key="3">
    <source>
        <dbReference type="ARBA" id="ARBA00019618"/>
    </source>
</evidence>
<proteinExistence type="inferred from homology"/>
<comment type="function">
    <text evidence="10">Component of the SRB8-11 complex. The SRB8-11 complex is a regulatory module of the Mediator complex which is itself involved in regulation of basal and activated RNA polymerase II-dependent transcription. The SRB8-11 complex may be involved in the transcriptional repression of a subset of genes regulated by Mediator. It may inhibit the association of the Mediator complex with RNA polymerase II to form the holoenzyme complex.</text>
</comment>
<dbReference type="InterPro" id="IPR009401">
    <property type="entry name" value="Med13_C"/>
</dbReference>
<keyword evidence="8 10" id="KW-0539">Nucleus</keyword>
<dbReference type="STRING" id="796925.A0A137NUU3"/>
<dbReference type="PANTHER" id="PTHR48249:SF3">
    <property type="entry name" value="MEDIATOR OF RNA POLYMERASE II TRANSCRIPTION SUBUNIT 13"/>
    <property type="match status" value="1"/>
</dbReference>
<evidence type="ECO:0000256" key="11">
    <source>
        <dbReference type="SAM" id="MobiDB-lite"/>
    </source>
</evidence>
<evidence type="ECO:0000256" key="2">
    <source>
        <dbReference type="ARBA" id="ARBA00009354"/>
    </source>
</evidence>
<evidence type="ECO:0000256" key="7">
    <source>
        <dbReference type="ARBA" id="ARBA00023163"/>
    </source>
</evidence>
<dbReference type="Proteomes" id="UP000070444">
    <property type="component" value="Unassembled WGS sequence"/>
</dbReference>
<comment type="subcellular location">
    <subcellularLocation>
        <location evidence="1 10">Nucleus</location>
    </subcellularLocation>
</comment>
<comment type="similarity">
    <text evidence="2 10">Belongs to the Mediator complex subunit 13 family.</text>
</comment>
<dbReference type="AlphaFoldDB" id="A0A137NUU3"/>
<keyword evidence="4 10" id="KW-0678">Repressor</keyword>
<feature type="region of interest" description="Disordered" evidence="11">
    <location>
        <begin position="1"/>
        <end position="53"/>
    </location>
</feature>
<comment type="subunit">
    <text evidence="10">Component of the SRB8-11 complex, which itself associates with the Mediator complex.</text>
</comment>
<feature type="compositionally biased region" description="Polar residues" evidence="11">
    <location>
        <begin position="304"/>
        <end position="332"/>
    </location>
</feature>
<dbReference type="EMBL" id="KQ964734">
    <property type="protein sequence ID" value="KXN66374.1"/>
    <property type="molecule type" value="Genomic_DNA"/>
</dbReference>
<evidence type="ECO:0000313" key="13">
    <source>
        <dbReference type="EMBL" id="KXN66374.1"/>
    </source>
</evidence>
<dbReference type="GO" id="GO:0003713">
    <property type="term" value="F:transcription coactivator activity"/>
    <property type="evidence" value="ECO:0007669"/>
    <property type="project" value="TreeGrafter"/>
</dbReference>
<evidence type="ECO:0000256" key="9">
    <source>
        <dbReference type="ARBA" id="ARBA00032008"/>
    </source>
</evidence>
<evidence type="ECO:0000256" key="6">
    <source>
        <dbReference type="ARBA" id="ARBA00023159"/>
    </source>
</evidence>
<organism evidence="13 14">
    <name type="scientific">Conidiobolus coronatus (strain ATCC 28846 / CBS 209.66 / NRRL 28638)</name>
    <name type="common">Delacroixia coronata</name>
    <dbReference type="NCBI Taxonomy" id="796925"/>
    <lineage>
        <taxon>Eukaryota</taxon>
        <taxon>Fungi</taxon>
        <taxon>Fungi incertae sedis</taxon>
        <taxon>Zoopagomycota</taxon>
        <taxon>Entomophthoromycotina</taxon>
        <taxon>Entomophthoromycetes</taxon>
        <taxon>Entomophthorales</taxon>
        <taxon>Ancylistaceae</taxon>
        <taxon>Conidiobolus</taxon>
    </lineage>
</organism>